<dbReference type="NCBIfam" id="NF038402">
    <property type="entry name" value="TroA_like"/>
    <property type="match status" value="1"/>
</dbReference>
<dbReference type="RefSeq" id="WP_163316843.1">
    <property type="nucleotide sequence ID" value="NZ_JAAGAA010000011.1"/>
</dbReference>
<dbReference type="GO" id="GO:0071281">
    <property type="term" value="P:cellular response to iron ion"/>
    <property type="evidence" value="ECO:0007669"/>
    <property type="project" value="TreeGrafter"/>
</dbReference>
<dbReference type="EMBL" id="JAAGAA010000011">
    <property type="protein sequence ID" value="NDV13662.1"/>
    <property type="molecule type" value="Genomic_DNA"/>
</dbReference>
<dbReference type="InterPro" id="IPR050902">
    <property type="entry name" value="ABC_Transporter_SBP"/>
</dbReference>
<keyword evidence="1 2" id="KW-0732">Signal</keyword>
<accession>A0A6B2KTV7</accession>
<dbReference type="InterPro" id="IPR002491">
    <property type="entry name" value="ABC_transptr_periplasmic_BD"/>
</dbReference>
<name>A0A6B2KTV7_9NEIS</name>
<comment type="caution">
    <text evidence="4">The sequence shown here is derived from an EMBL/GenBank/DDBJ whole genome shotgun (WGS) entry which is preliminary data.</text>
</comment>
<gene>
    <name evidence="4" type="ORF">GZH52_12815</name>
</gene>
<sequence>MKHAFCQSALLALFACGPAFAAVSATDDAGHTVTLAAPAKRIVSLAPHVTELLFAAGAGGRVVGAVEYSDYPPAAKKVPRVGDNRQLDLERIAALKPDLIVVWRHGNAGKQLARLQTLNIPLYYSDPQTLGAVPGAVERLGVLAGSEAEARAAAQGYRQRLDALTRRYQGRDKLLVFYQVWDKPLYTLNAHTIASDAIRLCGGVNVFGTLPVTAPVVSEEAVLAVRPEVIVSGASRPQDDAFARWRRYPSLAAVRAGNLLAIDADLLSRAGPRAIAGAEQLCAALDTARARRR</sequence>
<dbReference type="PROSITE" id="PS50983">
    <property type="entry name" value="FE_B12_PBP"/>
    <property type="match status" value="1"/>
</dbReference>
<dbReference type="Pfam" id="PF01497">
    <property type="entry name" value="Peripla_BP_2"/>
    <property type="match status" value="1"/>
</dbReference>
<evidence type="ECO:0000256" key="2">
    <source>
        <dbReference type="SAM" id="SignalP"/>
    </source>
</evidence>
<feature type="domain" description="Fe/B12 periplasmic-binding" evidence="3">
    <location>
        <begin position="41"/>
        <end position="289"/>
    </location>
</feature>
<dbReference type="PANTHER" id="PTHR30535:SF34">
    <property type="entry name" value="MOLYBDATE-BINDING PROTEIN MOLA"/>
    <property type="match status" value="1"/>
</dbReference>
<evidence type="ECO:0000313" key="4">
    <source>
        <dbReference type="EMBL" id="NDV13662.1"/>
    </source>
</evidence>
<dbReference type="SUPFAM" id="SSF53807">
    <property type="entry name" value="Helical backbone' metal receptor"/>
    <property type="match status" value="1"/>
</dbReference>
<keyword evidence="5" id="KW-1185">Reference proteome</keyword>
<evidence type="ECO:0000313" key="5">
    <source>
        <dbReference type="Proteomes" id="UP000482578"/>
    </source>
</evidence>
<dbReference type="Gene3D" id="3.40.50.1980">
    <property type="entry name" value="Nitrogenase molybdenum iron protein domain"/>
    <property type="match status" value="2"/>
</dbReference>
<dbReference type="InterPro" id="IPR054828">
    <property type="entry name" value="Vit_B12_bind_prot"/>
</dbReference>
<reference evidence="4 5" key="1">
    <citation type="submission" date="2020-02" db="EMBL/GenBank/DDBJ databases">
        <authorList>
            <person name="Yang Z."/>
        </authorList>
    </citation>
    <scope>NUCLEOTIDE SEQUENCE [LARGE SCALE GENOMIC DNA]</scope>
    <source>
        <strain evidence="4 5">HX-7-9</strain>
    </source>
</reference>
<evidence type="ECO:0000259" key="3">
    <source>
        <dbReference type="PROSITE" id="PS50983"/>
    </source>
</evidence>
<dbReference type="PANTHER" id="PTHR30535">
    <property type="entry name" value="VITAMIN B12-BINDING PROTEIN"/>
    <property type="match status" value="1"/>
</dbReference>
<feature type="signal peptide" evidence="2">
    <location>
        <begin position="1"/>
        <end position="21"/>
    </location>
</feature>
<dbReference type="CDD" id="cd01144">
    <property type="entry name" value="BtuF"/>
    <property type="match status" value="1"/>
</dbReference>
<organism evidence="4 5">
    <name type="scientific">Crenobacter caeni</name>
    <dbReference type="NCBI Taxonomy" id="2705474"/>
    <lineage>
        <taxon>Bacteria</taxon>
        <taxon>Pseudomonadati</taxon>
        <taxon>Pseudomonadota</taxon>
        <taxon>Betaproteobacteria</taxon>
        <taxon>Neisseriales</taxon>
        <taxon>Neisseriaceae</taxon>
        <taxon>Crenobacter</taxon>
    </lineage>
</organism>
<evidence type="ECO:0000256" key="1">
    <source>
        <dbReference type="ARBA" id="ARBA00022729"/>
    </source>
</evidence>
<proteinExistence type="predicted"/>
<dbReference type="PROSITE" id="PS51257">
    <property type="entry name" value="PROKAR_LIPOPROTEIN"/>
    <property type="match status" value="1"/>
</dbReference>
<protein>
    <submittedName>
        <fullName evidence="4">Cobalamin-binding protein</fullName>
    </submittedName>
</protein>
<feature type="chain" id="PRO_5025405982" evidence="2">
    <location>
        <begin position="22"/>
        <end position="293"/>
    </location>
</feature>
<dbReference type="Proteomes" id="UP000482578">
    <property type="component" value="Unassembled WGS sequence"/>
</dbReference>
<dbReference type="AlphaFoldDB" id="A0A6B2KTV7"/>